<keyword evidence="2" id="KW-1185">Reference proteome</keyword>
<dbReference type="InterPro" id="IPR050155">
    <property type="entry name" value="HAD-like_hydrolase_sf"/>
</dbReference>
<dbReference type="CDD" id="cd01427">
    <property type="entry name" value="HAD_like"/>
    <property type="match status" value="1"/>
</dbReference>
<dbReference type="GO" id="GO:0005829">
    <property type="term" value="C:cytosol"/>
    <property type="evidence" value="ECO:0007669"/>
    <property type="project" value="TreeGrafter"/>
</dbReference>
<dbReference type="SFLD" id="SFLDS00003">
    <property type="entry name" value="Haloacid_Dehalogenase"/>
    <property type="match status" value="1"/>
</dbReference>
<proteinExistence type="predicted"/>
<dbReference type="InterPro" id="IPR006439">
    <property type="entry name" value="HAD-SF_hydro_IA"/>
</dbReference>
<dbReference type="InterPro" id="IPR023214">
    <property type="entry name" value="HAD_sf"/>
</dbReference>
<sequence>MRQLELVCQRGGLSFCYDCRQKQFFPESGLSLSETSQVTADWSQIDTLLLDMDGTLLDLHFDNQFFLELLPDRMAQKHGGTKQQAKSKLQQLYHELNGTLDWYCLDYWSRRLDIDLIPMKQELKHLIGFRPGVEQCLKILGDKGIRRVLVTNAHPASLELKLDVTNLDDYLDLMVTAHQLGHPKEQQDFWHKLQYVEAFDPQRTLFIDDNIAVLKSAELYGIKHLRAIRQPDSQREQVNTAGFAAIDDFMDLL</sequence>
<dbReference type="PANTHER" id="PTHR43434:SF3">
    <property type="entry name" value="GMP_IMP NUCLEOTIDASE YRFG"/>
    <property type="match status" value="1"/>
</dbReference>
<dbReference type="Gene3D" id="3.40.50.1000">
    <property type="entry name" value="HAD superfamily/HAD-like"/>
    <property type="match status" value="1"/>
</dbReference>
<dbReference type="SUPFAM" id="SSF56784">
    <property type="entry name" value="HAD-like"/>
    <property type="match status" value="1"/>
</dbReference>
<dbReference type="PANTHER" id="PTHR43434">
    <property type="entry name" value="PHOSPHOGLYCOLATE PHOSPHATASE"/>
    <property type="match status" value="1"/>
</dbReference>
<dbReference type="Gene3D" id="1.10.150.520">
    <property type="match status" value="1"/>
</dbReference>
<reference evidence="1 2" key="1">
    <citation type="submission" date="2018-04" db="EMBL/GenBank/DDBJ databases">
        <title>Thalassorhabdus spongiae gen. nov., sp. nov., isolated from a marine sponge in South-West Iceland.</title>
        <authorList>
            <person name="Knobloch S."/>
            <person name="Daussin A."/>
            <person name="Johannsson R."/>
            <person name="Marteinsson V.T."/>
        </authorList>
    </citation>
    <scope>NUCLEOTIDE SEQUENCE [LARGE SCALE GENOMIC DNA]</scope>
    <source>
        <strain evidence="1 2">Hp12</strain>
    </source>
</reference>
<protein>
    <submittedName>
        <fullName evidence="1">GMP/IMP nucleotidase</fullName>
    </submittedName>
</protein>
<organism evidence="1 2">
    <name type="scientific">Pelagibaculum spongiae</name>
    <dbReference type="NCBI Taxonomy" id="2080658"/>
    <lineage>
        <taxon>Bacteria</taxon>
        <taxon>Pseudomonadati</taxon>
        <taxon>Pseudomonadota</taxon>
        <taxon>Gammaproteobacteria</taxon>
        <taxon>Oceanospirillales</taxon>
        <taxon>Pelagibaculum</taxon>
    </lineage>
</organism>
<dbReference type="EMBL" id="QDDL01000005">
    <property type="protein sequence ID" value="PVZ68367.1"/>
    <property type="molecule type" value="Genomic_DNA"/>
</dbReference>
<dbReference type="GO" id="GO:0006281">
    <property type="term" value="P:DNA repair"/>
    <property type="evidence" value="ECO:0007669"/>
    <property type="project" value="TreeGrafter"/>
</dbReference>
<dbReference type="NCBIfam" id="NF011564">
    <property type="entry name" value="PRK14988.1"/>
    <property type="match status" value="1"/>
</dbReference>
<evidence type="ECO:0000313" key="2">
    <source>
        <dbReference type="Proteomes" id="UP000244906"/>
    </source>
</evidence>
<dbReference type="Proteomes" id="UP000244906">
    <property type="component" value="Unassembled WGS sequence"/>
</dbReference>
<dbReference type="AlphaFoldDB" id="A0A2V1GUQ1"/>
<dbReference type="OrthoDB" id="9773910at2"/>
<dbReference type="NCBIfam" id="TIGR01509">
    <property type="entry name" value="HAD-SF-IA-v3"/>
    <property type="match status" value="1"/>
</dbReference>
<gene>
    <name evidence="1" type="ORF">DC094_13880</name>
</gene>
<dbReference type="SFLD" id="SFLDG01129">
    <property type="entry name" value="C1.5:_HAD__Beta-PGM__Phosphata"/>
    <property type="match status" value="1"/>
</dbReference>
<dbReference type="GO" id="GO:0008967">
    <property type="term" value="F:phosphoglycolate phosphatase activity"/>
    <property type="evidence" value="ECO:0007669"/>
    <property type="project" value="TreeGrafter"/>
</dbReference>
<dbReference type="Pfam" id="PF00702">
    <property type="entry name" value="Hydrolase"/>
    <property type="match status" value="1"/>
</dbReference>
<dbReference type="InterPro" id="IPR036412">
    <property type="entry name" value="HAD-like_sf"/>
</dbReference>
<evidence type="ECO:0000313" key="1">
    <source>
        <dbReference type="EMBL" id="PVZ68367.1"/>
    </source>
</evidence>
<comment type="caution">
    <text evidence="1">The sequence shown here is derived from an EMBL/GenBank/DDBJ whole genome shotgun (WGS) entry which is preliminary data.</text>
</comment>
<name>A0A2V1GUQ1_9GAMM</name>
<accession>A0A2V1GUQ1</accession>